<dbReference type="InterPro" id="IPR019267">
    <property type="entry name" value="CRISPR-assoc_Cas6_C"/>
</dbReference>
<gene>
    <name evidence="2" type="primary">cas6</name>
    <name evidence="2" type="ORF">QWY20_16300</name>
</gene>
<reference evidence="2 3" key="1">
    <citation type="submission" date="2023-07" db="EMBL/GenBank/DDBJ databases">
        <title>Alkalimonas sp., MEB108 novel, alkaliphilic bacterium isolated from Lonar Lake, India.</title>
        <authorList>
            <person name="Joshi A."/>
            <person name="Thite S."/>
        </authorList>
    </citation>
    <scope>NUCLEOTIDE SEQUENCE [LARGE SCALE GENOMIC DNA]</scope>
    <source>
        <strain evidence="2 3">MEB108</strain>
    </source>
</reference>
<dbReference type="RefSeq" id="WP_330130069.1">
    <property type="nucleotide sequence ID" value="NZ_JAUHLI010000020.1"/>
</dbReference>
<accession>A0ABU7J940</accession>
<evidence type="ECO:0000313" key="3">
    <source>
        <dbReference type="Proteomes" id="UP001336314"/>
    </source>
</evidence>
<name>A0ABU7J940_9GAMM</name>
<sequence>MSLFYQALANFQLLPLTITLQLQSDGELPAFKGSMWHGWLGHALKQVSEPAFTALYQQHDHEQPKPYAIQPGCDQKTQWRRGECIEFGLTLFGQATELWPVLLNALHAGQILGIGPARLKLRLLTVAVRTPTGNSLDIQPHSLAAYLPPWDGGREPSLRQVHLQLRTPLRLKHQGQLVQHPEVLTPQLLAKQTRRRLMQLTRYWVADDTALLQAIDQQPLGCQGIELQPFVYYEDWQRFSLRQQEFLSFGGLKGSLACQGVGSSFYRWLQLAALLQLGGKTTFGLGCLDLVAGT</sequence>
<proteinExistence type="predicted"/>
<dbReference type="EMBL" id="JAUHLI010000020">
    <property type="protein sequence ID" value="MEE2003021.1"/>
    <property type="molecule type" value="Genomic_DNA"/>
</dbReference>
<evidence type="ECO:0000259" key="1">
    <source>
        <dbReference type="Pfam" id="PF10040"/>
    </source>
</evidence>
<dbReference type="Pfam" id="PF10040">
    <property type="entry name" value="CRISPR_Cas6"/>
    <property type="match status" value="1"/>
</dbReference>
<keyword evidence="3" id="KW-1185">Reference proteome</keyword>
<evidence type="ECO:0000313" key="2">
    <source>
        <dbReference type="EMBL" id="MEE2003021.1"/>
    </source>
</evidence>
<dbReference type="Proteomes" id="UP001336314">
    <property type="component" value="Unassembled WGS sequence"/>
</dbReference>
<organism evidence="2 3">
    <name type="scientific">Alkalimonas cellulosilytica</name>
    <dbReference type="NCBI Taxonomy" id="3058395"/>
    <lineage>
        <taxon>Bacteria</taxon>
        <taxon>Pseudomonadati</taxon>
        <taxon>Pseudomonadota</taxon>
        <taxon>Gammaproteobacteria</taxon>
        <taxon>Alkalimonas</taxon>
    </lineage>
</organism>
<feature type="domain" description="CRISPR-associated protein Cas6 C-terminal" evidence="1">
    <location>
        <begin position="163"/>
        <end position="286"/>
    </location>
</feature>
<dbReference type="InterPro" id="IPR045747">
    <property type="entry name" value="CRISPR-assoc_prot_Cas6_N_sf"/>
</dbReference>
<comment type="caution">
    <text evidence="2">The sequence shown here is derived from an EMBL/GenBank/DDBJ whole genome shotgun (WGS) entry which is preliminary data.</text>
</comment>
<protein>
    <submittedName>
        <fullName evidence="2">CRISPR system precrRNA processing endoribonuclease RAMP protein Cas6</fullName>
    </submittedName>
</protein>
<dbReference type="Gene3D" id="3.30.70.1890">
    <property type="match status" value="1"/>
</dbReference>